<comment type="caution">
    <text evidence="2">The sequence shown here is derived from an EMBL/GenBank/DDBJ whole genome shotgun (WGS) entry which is preliminary data.</text>
</comment>
<keyword evidence="3" id="KW-1185">Reference proteome</keyword>
<feature type="domain" description="DUF7379" evidence="1">
    <location>
        <begin position="202"/>
        <end position="293"/>
    </location>
</feature>
<protein>
    <recommendedName>
        <fullName evidence="1">DUF7379 domain-containing protein</fullName>
    </recommendedName>
</protein>
<dbReference type="SUPFAM" id="SSF53474">
    <property type="entry name" value="alpha/beta-Hydrolases"/>
    <property type="match status" value="1"/>
</dbReference>
<dbReference type="InterPro" id="IPR029058">
    <property type="entry name" value="AB_hydrolase_fold"/>
</dbReference>
<dbReference type="Pfam" id="PF24096">
    <property type="entry name" value="DUF7379"/>
    <property type="match status" value="1"/>
</dbReference>
<gene>
    <name evidence="2" type="ORF">MF646_18905</name>
</gene>
<reference evidence="2" key="1">
    <citation type="submission" date="2022-02" db="EMBL/GenBank/DDBJ databases">
        <title>Halalkalibacter sp. nov. isolated from Lonar Lake, India.</title>
        <authorList>
            <person name="Joshi A."/>
            <person name="Thite S."/>
            <person name="Lodha T."/>
        </authorList>
    </citation>
    <scope>NUCLEOTIDE SEQUENCE</scope>
    <source>
        <strain evidence="2">MEB205</strain>
    </source>
</reference>
<name>A0A9X2CVR7_9BACI</name>
<evidence type="ECO:0000259" key="1">
    <source>
        <dbReference type="Pfam" id="PF24096"/>
    </source>
</evidence>
<organism evidence="2 3">
    <name type="scientific">Halalkalibacter alkaliphilus</name>
    <dbReference type="NCBI Taxonomy" id="2917993"/>
    <lineage>
        <taxon>Bacteria</taxon>
        <taxon>Bacillati</taxon>
        <taxon>Bacillota</taxon>
        <taxon>Bacilli</taxon>
        <taxon>Bacillales</taxon>
        <taxon>Bacillaceae</taxon>
        <taxon>Halalkalibacter</taxon>
    </lineage>
</organism>
<evidence type="ECO:0000313" key="2">
    <source>
        <dbReference type="EMBL" id="MCL7749194.1"/>
    </source>
</evidence>
<dbReference type="EMBL" id="JAKRYL010000025">
    <property type="protein sequence ID" value="MCL7749194.1"/>
    <property type="molecule type" value="Genomic_DNA"/>
</dbReference>
<dbReference type="Proteomes" id="UP001139150">
    <property type="component" value="Unassembled WGS sequence"/>
</dbReference>
<dbReference type="RefSeq" id="WP_250098061.1">
    <property type="nucleotide sequence ID" value="NZ_JAKRYL010000025.1"/>
</dbReference>
<dbReference type="Gene3D" id="3.40.50.1820">
    <property type="entry name" value="alpha/beta hydrolase"/>
    <property type="match status" value="1"/>
</dbReference>
<proteinExistence type="predicted"/>
<dbReference type="InterPro" id="IPR055803">
    <property type="entry name" value="DUF7379"/>
</dbReference>
<accession>A0A9X2CVR7</accession>
<sequence length="407" mass="46842">MNLQNINVKINHDVVDNMDEVRISEYTINNDQMPLDQEQAQFSDAYEIQISKNIYTKDTVEIEVLVDKSELAFVVDKRYIKEFFNLNFSKKYISELLLFKHYEGNKEVLSFMNQDKHFSFSKNDVVDLLLFKVLINTPSKKQETDDYGLSYISHLDSTTPDPTLLSLEDAKSLINNEKKTAIIVHGIGGKVGNNYVGLYDYLKNDFNIFGFNYPSVTEHIANNGKALTTEVENLRKLYNQDVHIFSHSMGGLVSRSALVNESAQVETIVMAGTPNGGVFYTAIHKLRGLLYLFRHKINFIPEQIIATKYKDAKGLLDLNHKSEFLNKLNNGDNIANVYSKYFSLVGDYIFGKNDKVVSVNKICRIEIEDTKYNFQSVVNNWDHFNYYKQSNYELTNALDTARYCLKF</sequence>
<evidence type="ECO:0000313" key="3">
    <source>
        <dbReference type="Proteomes" id="UP001139150"/>
    </source>
</evidence>
<dbReference type="AlphaFoldDB" id="A0A9X2CVR7"/>